<evidence type="ECO:0000313" key="1">
    <source>
        <dbReference type="EMBL" id="KAE8389612.1"/>
    </source>
</evidence>
<dbReference type="Proteomes" id="UP000326877">
    <property type="component" value="Unassembled WGS sequence"/>
</dbReference>
<dbReference type="AlphaFoldDB" id="A0A5N7C6A6"/>
<gene>
    <name evidence="1" type="ORF">BDV23DRAFT_156877</name>
</gene>
<accession>A0A5N7C6A6</accession>
<dbReference type="EMBL" id="ML735263">
    <property type="protein sequence ID" value="KAE8389612.1"/>
    <property type="molecule type" value="Genomic_DNA"/>
</dbReference>
<organism evidence="1">
    <name type="scientific">Petromyces alliaceus</name>
    <name type="common">Aspergillus alliaceus</name>
    <dbReference type="NCBI Taxonomy" id="209559"/>
    <lineage>
        <taxon>Eukaryota</taxon>
        <taxon>Fungi</taxon>
        <taxon>Dikarya</taxon>
        <taxon>Ascomycota</taxon>
        <taxon>Pezizomycotina</taxon>
        <taxon>Eurotiomycetes</taxon>
        <taxon>Eurotiomycetidae</taxon>
        <taxon>Eurotiales</taxon>
        <taxon>Aspergillaceae</taxon>
        <taxon>Aspergillus</taxon>
        <taxon>Aspergillus subgen. Circumdati</taxon>
    </lineage>
</organism>
<reference evidence="1" key="1">
    <citation type="submission" date="2019-04" db="EMBL/GenBank/DDBJ databases">
        <title>Friends and foes A comparative genomics studyof 23 Aspergillus species from section Flavi.</title>
        <authorList>
            <consortium name="DOE Joint Genome Institute"/>
            <person name="Kjaerbolling I."/>
            <person name="Vesth T."/>
            <person name="Frisvad J.C."/>
            <person name="Nybo J.L."/>
            <person name="Theobald S."/>
            <person name="Kildgaard S."/>
            <person name="Isbrandt T."/>
            <person name="Kuo A."/>
            <person name="Sato A."/>
            <person name="Lyhne E.K."/>
            <person name="Kogle M.E."/>
            <person name="Wiebenga A."/>
            <person name="Kun R.S."/>
            <person name="Lubbers R.J."/>
            <person name="Makela M.R."/>
            <person name="Barry K."/>
            <person name="Chovatia M."/>
            <person name="Clum A."/>
            <person name="Daum C."/>
            <person name="Haridas S."/>
            <person name="He G."/>
            <person name="LaButti K."/>
            <person name="Lipzen A."/>
            <person name="Mondo S."/>
            <person name="Riley R."/>
            <person name="Salamov A."/>
            <person name="Simmons B.A."/>
            <person name="Magnuson J.K."/>
            <person name="Henrissat B."/>
            <person name="Mortensen U.H."/>
            <person name="Larsen T.O."/>
            <person name="Devries R.P."/>
            <person name="Grigoriev I.V."/>
            <person name="Machida M."/>
            <person name="Baker S.E."/>
            <person name="Andersen M.R."/>
        </authorList>
    </citation>
    <scope>NUCLEOTIDE SEQUENCE [LARGE SCALE GENOMIC DNA]</scope>
    <source>
        <strain evidence="1">IBT 14317</strain>
    </source>
</reference>
<proteinExistence type="predicted"/>
<sequence length="71" mass="7684">MGFFPPAAAAAGTAAVLGNGLIRHFSKVHIQWHKDLLQAAVGYVRSMELDDDYLDDMNMLGRIADACLPPV</sequence>
<name>A0A5N7C6A6_PETAA</name>
<protein>
    <submittedName>
        <fullName evidence="1">Uncharacterized protein</fullName>
    </submittedName>
</protein>